<protein>
    <recommendedName>
        <fullName evidence="4">Serine-rich protein-like protein</fullName>
    </recommendedName>
</protein>
<proteinExistence type="predicted"/>
<sequence length="265" mass="28791">MNRRSEPDFAWTKRRDQQMHQRLGLKQGQFRLSASRLLRLSASISPPAAPILALFILEIQILMAATLRNRSADFGIHASGGFRRFDSPSGRLFYSDSAGGFGRHSSSAFSYSPSSTSCSSSSDFFQHRAASPTRAKLAGSPSGGSLDFIAAKRSPISSDAPSRKTCMCSPTTHPGSYRCSLHKGISSPRRAAGRLALSSPSSQLYARRSAMTNSPVRLGTAGGEWVKHALSARIRPTSRQQRRRASFNPRPSRLSVMSKADETAI</sequence>
<dbReference type="EMBL" id="JBBWWR010000006">
    <property type="protein sequence ID" value="KAK8964816.1"/>
    <property type="molecule type" value="Genomic_DNA"/>
</dbReference>
<reference evidence="2 3" key="1">
    <citation type="journal article" date="2022" name="Nat. Plants">
        <title>Genomes of leafy and leafless Platanthera orchids illuminate the evolution of mycoheterotrophy.</title>
        <authorList>
            <person name="Li M.H."/>
            <person name="Liu K.W."/>
            <person name="Li Z."/>
            <person name="Lu H.C."/>
            <person name="Ye Q.L."/>
            <person name="Zhang D."/>
            <person name="Wang J.Y."/>
            <person name="Li Y.F."/>
            <person name="Zhong Z.M."/>
            <person name="Liu X."/>
            <person name="Yu X."/>
            <person name="Liu D.K."/>
            <person name="Tu X.D."/>
            <person name="Liu B."/>
            <person name="Hao Y."/>
            <person name="Liao X.Y."/>
            <person name="Jiang Y.T."/>
            <person name="Sun W.H."/>
            <person name="Chen J."/>
            <person name="Chen Y.Q."/>
            <person name="Ai Y."/>
            <person name="Zhai J.W."/>
            <person name="Wu S.S."/>
            <person name="Zhou Z."/>
            <person name="Hsiao Y.Y."/>
            <person name="Wu W.L."/>
            <person name="Chen Y.Y."/>
            <person name="Lin Y.F."/>
            <person name="Hsu J.L."/>
            <person name="Li C.Y."/>
            <person name="Wang Z.W."/>
            <person name="Zhao X."/>
            <person name="Zhong W.Y."/>
            <person name="Ma X.K."/>
            <person name="Ma L."/>
            <person name="Huang J."/>
            <person name="Chen G.Z."/>
            <person name="Huang M.Z."/>
            <person name="Huang L."/>
            <person name="Peng D.H."/>
            <person name="Luo Y.B."/>
            <person name="Zou S.Q."/>
            <person name="Chen S.P."/>
            <person name="Lan S."/>
            <person name="Tsai W.C."/>
            <person name="Van de Peer Y."/>
            <person name="Liu Z.J."/>
        </authorList>
    </citation>
    <scope>NUCLEOTIDE SEQUENCE [LARGE SCALE GENOMIC DNA]</scope>
    <source>
        <strain evidence="2">Lor288</strain>
    </source>
</reference>
<dbReference type="PANTHER" id="PTHR33132:SF135">
    <property type="entry name" value="OS02G0799700 PROTEIN"/>
    <property type="match status" value="1"/>
</dbReference>
<organism evidence="2 3">
    <name type="scientific">Platanthera guangdongensis</name>
    <dbReference type="NCBI Taxonomy" id="2320717"/>
    <lineage>
        <taxon>Eukaryota</taxon>
        <taxon>Viridiplantae</taxon>
        <taxon>Streptophyta</taxon>
        <taxon>Embryophyta</taxon>
        <taxon>Tracheophyta</taxon>
        <taxon>Spermatophyta</taxon>
        <taxon>Magnoliopsida</taxon>
        <taxon>Liliopsida</taxon>
        <taxon>Asparagales</taxon>
        <taxon>Orchidaceae</taxon>
        <taxon>Orchidoideae</taxon>
        <taxon>Orchideae</taxon>
        <taxon>Orchidinae</taxon>
        <taxon>Platanthera</taxon>
    </lineage>
</organism>
<evidence type="ECO:0000256" key="1">
    <source>
        <dbReference type="SAM" id="MobiDB-lite"/>
    </source>
</evidence>
<comment type="caution">
    <text evidence="2">The sequence shown here is derived from an EMBL/GenBank/DDBJ whole genome shotgun (WGS) entry which is preliminary data.</text>
</comment>
<evidence type="ECO:0000313" key="3">
    <source>
        <dbReference type="Proteomes" id="UP001412067"/>
    </source>
</evidence>
<name>A0ABR2ML67_9ASPA</name>
<keyword evidence="3" id="KW-1185">Reference proteome</keyword>
<evidence type="ECO:0000313" key="2">
    <source>
        <dbReference type="EMBL" id="KAK8964816.1"/>
    </source>
</evidence>
<dbReference type="PANTHER" id="PTHR33132">
    <property type="entry name" value="OSJNBB0118P14.9 PROTEIN"/>
    <property type="match status" value="1"/>
</dbReference>
<evidence type="ECO:0008006" key="4">
    <source>
        <dbReference type="Google" id="ProtNLM"/>
    </source>
</evidence>
<feature type="region of interest" description="Disordered" evidence="1">
    <location>
        <begin position="235"/>
        <end position="265"/>
    </location>
</feature>
<gene>
    <name evidence="2" type="ORF">KSP40_PGU021234</name>
</gene>
<accession>A0ABR2ML67</accession>
<dbReference type="Proteomes" id="UP001412067">
    <property type="component" value="Unassembled WGS sequence"/>
</dbReference>